<feature type="compositionally biased region" description="Pro residues" evidence="1">
    <location>
        <begin position="317"/>
        <end position="326"/>
    </location>
</feature>
<feature type="compositionally biased region" description="Low complexity" evidence="1">
    <location>
        <begin position="258"/>
        <end position="283"/>
    </location>
</feature>
<proteinExistence type="predicted"/>
<reference evidence="3" key="1">
    <citation type="submission" date="2013-05" db="EMBL/GenBank/DDBJ databases">
        <title>The Genome sequence of Mucor circinelloides f. circinelloides 1006PhL.</title>
        <authorList>
            <consortium name="The Broad Institute Genomics Platform"/>
            <person name="Cuomo C."/>
            <person name="Earl A."/>
            <person name="Findley K."/>
            <person name="Lee S.C."/>
            <person name="Walker B."/>
            <person name="Young S."/>
            <person name="Zeng Q."/>
            <person name="Gargeya S."/>
            <person name="Fitzgerald M."/>
            <person name="Haas B."/>
            <person name="Abouelleil A."/>
            <person name="Allen A.W."/>
            <person name="Alvarado L."/>
            <person name="Arachchi H.M."/>
            <person name="Berlin A.M."/>
            <person name="Chapman S.B."/>
            <person name="Gainer-Dewar J."/>
            <person name="Goldberg J."/>
            <person name="Griggs A."/>
            <person name="Gujja S."/>
            <person name="Hansen M."/>
            <person name="Howarth C."/>
            <person name="Imamovic A."/>
            <person name="Ireland A."/>
            <person name="Larimer J."/>
            <person name="McCowan C."/>
            <person name="Murphy C."/>
            <person name="Pearson M."/>
            <person name="Poon T.W."/>
            <person name="Priest M."/>
            <person name="Roberts A."/>
            <person name="Saif S."/>
            <person name="Shea T."/>
            <person name="Sisk P."/>
            <person name="Sykes S."/>
            <person name="Wortman J."/>
            <person name="Nusbaum C."/>
            <person name="Birren B."/>
        </authorList>
    </citation>
    <scope>NUCLEOTIDE SEQUENCE [LARGE SCALE GENOMIC DNA]</scope>
    <source>
        <strain evidence="3">1006PhL</strain>
    </source>
</reference>
<evidence type="ECO:0000256" key="1">
    <source>
        <dbReference type="SAM" id="MobiDB-lite"/>
    </source>
</evidence>
<dbReference type="VEuPathDB" id="FungiDB:HMPREF1544_07274"/>
<dbReference type="EMBL" id="KE124000">
    <property type="protein sequence ID" value="EPB85942.1"/>
    <property type="molecule type" value="Genomic_DNA"/>
</dbReference>
<dbReference type="AlphaFoldDB" id="S2JC24"/>
<dbReference type="Proteomes" id="UP000014254">
    <property type="component" value="Unassembled WGS sequence"/>
</dbReference>
<feature type="compositionally biased region" description="Low complexity" evidence="1">
    <location>
        <begin position="365"/>
        <end position="375"/>
    </location>
</feature>
<sequence>MPPKQPSDACSSTNSSIAADDPHQAFYQNAIQTSNLSDITVGELLLKYQDNSHLLNHILAAKAEEDKRRTAEEWRQAEEARLQSKFIEYELNQRQEGSNGDNDINQSLDNFLMHHQQNDATMFDSSYFDQASDHPSTQFSSADLSNSLQARLDATPLPGSSISEYAFIQHQQHQEATSVASSSPSIDLLSPSAFDMYQHQQHQSMSCSPPDMDDLPLFPCSNTTTTLTTAPIIPSHTLLSNARSHGIHHSAKSPSQSPVPATVTVASSSLSSPPPSHSQQNKSKSGRSATMHRTLSYESVMSLDDLNMNKKSASSPSAPPAPPPQPLDHDKVMEALRAKLRRSSSPYQNTRRKPSPEPIPPPNTYPTTGVLLLNLKSRRRKSSVTKRGSGNSSGSGSKS</sequence>
<gene>
    <name evidence="2" type="ORF">HMPREF1544_07274</name>
</gene>
<dbReference type="OrthoDB" id="2281809at2759"/>
<feature type="region of interest" description="Disordered" evidence="1">
    <location>
        <begin position="243"/>
        <end position="290"/>
    </location>
</feature>
<dbReference type="OMA" id="YMANGAS"/>
<organism evidence="2 3">
    <name type="scientific">Mucor circinelloides f. circinelloides (strain 1006PhL)</name>
    <name type="common">Mucormycosis agent</name>
    <name type="synonym">Calyptromyces circinelloides</name>
    <dbReference type="NCBI Taxonomy" id="1220926"/>
    <lineage>
        <taxon>Eukaryota</taxon>
        <taxon>Fungi</taxon>
        <taxon>Fungi incertae sedis</taxon>
        <taxon>Mucoromycota</taxon>
        <taxon>Mucoromycotina</taxon>
        <taxon>Mucoromycetes</taxon>
        <taxon>Mucorales</taxon>
        <taxon>Mucorineae</taxon>
        <taxon>Mucoraceae</taxon>
        <taxon>Mucor</taxon>
    </lineage>
</organism>
<protein>
    <submittedName>
        <fullName evidence="2">Uncharacterized protein</fullName>
    </submittedName>
</protein>
<evidence type="ECO:0000313" key="3">
    <source>
        <dbReference type="Proteomes" id="UP000014254"/>
    </source>
</evidence>
<dbReference type="InParanoid" id="S2JC24"/>
<dbReference type="STRING" id="1220926.S2JC24"/>
<name>S2JC24_MUCC1</name>
<accession>S2JC24</accession>
<feature type="region of interest" description="Disordered" evidence="1">
    <location>
        <begin position="308"/>
        <end position="399"/>
    </location>
</feature>
<keyword evidence="3" id="KW-1185">Reference proteome</keyword>
<evidence type="ECO:0000313" key="2">
    <source>
        <dbReference type="EMBL" id="EPB85942.1"/>
    </source>
</evidence>
<feature type="compositionally biased region" description="Low complexity" evidence="1">
    <location>
        <begin position="385"/>
        <end position="399"/>
    </location>
</feature>
<feature type="compositionally biased region" description="Basic and acidic residues" evidence="1">
    <location>
        <begin position="327"/>
        <end position="337"/>
    </location>
</feature>